<sequence>MKGLQGTMTAKFDINHYPDDGLLLITMSGFFEIADIEAFAVARDAAHTELKCGPNQHLTLVDITQMSIQKQDAVAEFQRILSNPKTASKRIAFVVPRSLARGQIQRAAQGRNAEYFETIAEAEEWLISGVRK</sequence>
<dbReference type="Proteomes" id="UP000517753">
    <property type="component" value="Unassembled WGS sequence"/>
</dbReference>
<proteinExistence type="predicted"/>
<dbReference type="EMBL" id="JACCBY010000001">
    <property type="protein sequence ID" value="NYD88898.1"/>
    <property type="molecule type" value="Genomic_DNA"/>
</dbReference>
<comment type="caution">
    <text evidence="1">The sequence shown here is derived from an EMBL/GenBank/DDBJ whole genome shotgun (WGS) entry which is preliminary data.</text>
</comment>
<organism evidence="1 2">
    <name type="scientific">Sphingomonas melonis</name>
    <dbReference type="NCBI Taxonomy" id="152682"/>
    <lineage>
        <taxon>Bacteria</taxon>
        <taxon>Pseudomonadati</taxon>
        <taxon>Pseudomonadota</taxon>
        <taxon>Alphaproteobacteria</taxon>
        <taxon>Sphingomonadales</taxon>
        <taxon>Sphingomonadaceae</taxon>
        <taxon>Sphingomonas</taxon>
    </lineage>
</organism>
<name>A0A7Y9FKB7_9SPHN</name>
<accession>A0A7Y9FKB7</accession>
<evidence type="ECO:0000313" key="2">
    <source>
        <dbReference type="Proteomes" id="UP000517753"/>
    </source>
</evidence>
<keyword evidence="2" id="KW-1185">Reference proteome</keyword>
<evidence type="ECO:0008006" key="3">
    <source>
        <dbReference type="Google" id="ProtNLM"/>
    </source>
</evidence>
<reference evidence="1 2" key="1">
    <citation type="submission" date="2020-08" db="EMBL/GenBank/DDBJ databases">
        <title>The Agave Microbiome: Exploring the role of microbial communities in plant adaptations to desert environments.</title>
        <authorList>
            <person name="Partida-Martinez L.P."/>
        </authorList>
    </citation>
    <scope>NUCLEOTIDE SEQUENCE [LARGE SCALE GENOMIC DNA]</scope>
    <source>
        <strain evidence="1 2">AS2.3</strain>
    </source>
</reference>
<gene>
    <name evidence="1" type="ORF">HD841_000667</name>
</gene>
<dbReference type="InterPro" id="IPR036513">
    <property type="entry name" value="STAS_dom_sf"/>
</dbReference>
<dbReference type="AlphaFoldDB" id="A0A7Y9FKB7"/>
<dbReference type="SUPFAM" id="SSF52091">
    <property type="entry name" value="SpoIIaa-like"/>
    <property type="match status" value="1"/>
</dbReference>
<protein>
    <recommendedName>
        <fullName evidence="3">STAS/SEC14 domain-containing protein</fullName>
    </recommendedName>
</protein>
<evidence type="ECO:0000313" key="1">
    <source>
        <dbReference type="EMBL" id="NYD88898.1"/>
    </source>
</evidence>